<name>A0ABP3YN32_9PSEU</name>
<evidence type="ECO:0000313" key="2">
    <source>
        <dbReference type="Proteomes" id="UP001499967"/>
    </source>
</evidence>
<evidence type="ECO:0000313" key="1">
    <source>
        <dbReference type="EMBL" id="GAA0897620.1"/>
    </source>
</evidence>
<accession>A0ABP3YN32</accession>
<proteinExistence type="predicted"/>
<dbReference type="Proteomes" id="UP001499967">
    <property type="component" value="Unassembled WGS sequence"/>
</dbReference>
<gene>
    <name evidence="1" type="ORF">GCM10009559_58520</name>
</gene>
<organism evidence="1 2">
    <name type="scientific">Pseudonocardia zijingensis</name>
    <dbReference type="NCBI Taxonomy" id="153376"/>
    <lineage>
        <taxon>Bacteria</taxon>
        <taxon>Bacillati</taxon>
        <taxon>Actinomycetota</taxon>
        <taxon>Actinomycetes</taxon>
        <taxon>Pseudonocardiales</taxon>
        <taxon>Pseudonocardiaceae</taxon>
        <taxon>Pseudonocardia</taxon>
    </lineage>
</organism>
<protein>
    <submittedName>
        <fullName evidence="1">Uncharacterized protein</fullName>
    </submittedName>
</protein>
<dbReference type="RefSeq" id="WP_343944870.1">
    <property type="nucleotide sequence ID" value="NZ_BAAAHP010000187.1"/>
</dbReference>
<reference evidence="2" key="1">
    <citation type="journal article" date="2019" name="Int. J. Syst. Evol. Microbiol.">
        <title>The Global Catalogue of Microorganisms (GCM) 10K type strain sequencing project: providing services to taxonomists for standard genome sequencing and annotation.</title>
        <authorList>
            <consortium name="The Broad Institute Genomics Platform"/>
            <consortium name="The Broad Institute Genome Sequencing Center for Infectious Disease"/>
            <person name="Wu L."/>
            <person name="Ma J."/>
        </authorList>
    </citation>
    <scope>NUCLEOTIDE SEQUENCE [LARGE SCALE GENOMIC DNA]</scope>
    <source>
        <strain evidence="2">JCM 11117</strain>
    </source>
</reference>
<dbReference type="EMBL" id="BAAAHP010000187">
    <property type="protein sequence ID" value="GAA0897620.1"/>
    <property type="molecule type" value="Genomic_DNA"/>
</dbReference>
<comment type="caution">
    <text evidence="1">The sequence shown here is derived from an EMBL/GenBank/DDBJ whole genome shotgun (WGS) entry which is preliminary data.</text>
</comment>
<sequence length="209" mass="21425">MTTVSQDASQLGRAIELVVADYREEGYPEATVEEALSSTLAELDLDDIANLSSGADPVLSPEVAKAYREVLTADRADITRETGIALTGAAAARGGETDSPGGEPPYTWLGAPACPPSSGTAAVRNHLTPTRGHSAGYDGAYARRYGRELPAAAVSNGRAVVEVEHPDAATAVAAAAAAVAQANGLAQDEPVIVVVSEDVPDWVAEDPGF</sequence>
<keyword evidence="2" id="KW-1185">Reference proteome</keyword>